<dbReference type="EMBL" id="CP050292">
    <property type="protein sequence ID" value="QND70006.1"/>
    <property type="molecule type" value="Genomic_DNA"/>
</dbReference>
<sequence>MPGSGAGPYTSSTINIATASANRRLIVVVDGGLGNPLVASGGITIDDVRTAFTNIAAGGTSNPVNFMTCLAPTGSAGVVDVTFTDTNFATPRVQIYAVDHTLLSNLTPTIGAGDTVGGSTLSAEVTGLAGACVLAAVSFGNGSIKSPLTISAPFTADTDNATTSLSGHANGVSAGTVSATTTWAGNFDASLVLAAYR</sequence>
<evidence type="ECO:0000313" key="1">
    <source>
        <dbReference type="EMBL" id="QND70006.1"/>
    </source>
</evidence>
<dbReference type="Proteomes" id="UP000515291">
    <property type="component" value="Chromosome"/>
</dbReference>
<accession>A0A7G6TTC4</accession>
<evidence type="ECO:0000313" key="2">
    <source>
        <dbReference type="Proteomes" id="UP000515291"/>
    </source>
</evidence>
<proteinExistence type="predicted"/>
<reference evidence="2" key="1">
    <citation type="journal article" date="2020" name="Mol. Plant Microbe">
        <title>Rhizobial microsymbionts of the narrowly endemic Oxytropis species growing in Kamchatka are characterized by significant genetic diversity and possess a set of genes that are associated with T3SS and T6SS secretion systems and can affect the development of symbiosis.</title>
        <authorList>
            <person name="Safronova V."/>
            <person name="Guro P."/>
            <person name="Sazanova A."/>
            <person name="Kuznetsova I."/>
            <person name="Belimov A."/>
            <person name="Yakubov V."/>
            <person name="Chirak E."/>
            <person name="Afonin A."/>
            <person name="Gogolev Y."/>
            <person name="Andronov E."/>
            <person name="Tikhonovich I."/>
        </authorList>
    </citation>
    <scope>NUCLEOTIDE SEQUENCE [LARGE SCALE GENOMIC DNA]</scope>
    <source>
        <strain evidence="2">581</strain>
    </source>
</reference>
<dbReference type="AlphaFoldDB" id="A0A7G6TTC4"/>
<gene>
    <name evidence="1" type="ORF">HB776_01180</name>
</gene>
<protein>
    <submittedName>
        <fullName evidence="1">Uncharacterized protein</fullName>
    </submittedName>
</protein>
<organism evidence="1 2">
    <name type="scientific">Tardiphaga robiniae</name>
    <dbReference type="NCBI Taxonomy" id="943830"/>
    <lineage>
        <taxon>Bacteria</taxon>
        <taxon>Pseudomonadati</taxon>
        <taxon>Pseudomonadota</taxon>
        <taxon>Alphaproteobacteria</taxon>
        <taxon>Hyphomicrobiales</taxon>
        <taxon>Nitrobacteraceae</taxon>
        <taxon>Tardiphaga</taxon>
    </lineage>
</organism>
<name>A0A7G6TTC4_9BRAD</name>
<dbReference type="KEGG" id="trb:HB776_01180"/>